<dbReference type="GO" id="GO:0016226">
    <property type="term" value="P:iron-sulfur cluster assembly"/>
    <property type="evidence" value="ECO:0007669"/>
    <property type="project" value="InterPro"/>
</dbReference>
<dbReference type="OrthoDB" id="7857113at2"/>
<evidence type="ECO:0008006" key="3">
    <source>
        <dbReference type="Google" id="ProtNLM"/>
    </source>
</evidence>
<evidence type="ECO:0000313" key="2">
    <source>
        <dbReference type="Proteomes" id="UP000092698"/>
    </source>
</evidence>
<protein>
    <recommendedName>
        <fullName evidence="3">NIF system FeS cluster assembly NifU N-terminal domain-containing protein</fullName>
    </recommendedName>
</protein>
<dbReference type="SUPFAM" id="SSF82649">
    <property type="entry name" value="SufE/NifU"/>
    <property type="match status" value="1"/>
</dbReference>
<dbReference type="Proteomes" id="UP000092698">
    <property type="component" value="Chromosome"/>
</dbReference>
<organism evidence="1 2">
    <name type="scientific">Paraurantiacibacter namhicola</name>
    <dbReference type="NCBI Taxonomy" id="645517"/>
    <lineage>
        <taxon>Bacteria</taxon>
        <taxon>Pseudomonadati</taxon>
        <taxon>Pseudomonadota</taxon>
        <taxon>Alphaproteobacteria</taxon>
        <taxon>Sphingomonadales</taxon>
        <taxon>Erythrobacteraceae</taxon>
        <taxon>Paraurantiacibacter</taxon>
    </lineage>
</organism>
<dbReference type="AlphaFoldDB" id="A0A1C7D928"/>
<evidence type="ECO:0000313" key="1">
    <source>
        <dbReference type="EMBL" id="ANU07984.1"/>
    </source>
</evidence>
<gene>
    <name evidence="1" type="ORF">A6F65_01687</name>
</gene>
<dbReference type="STRING" id="645517.A6F65_01687"/>
<dbReference type="EMBL" id="CP016545">
    <property type="protein sequence ID" value="ANU07984.1"/>
    <property type="molecule type" value="Genomic_DNA"/>
</dbReference>
<name>A0A1C7D928_9SPHN</name>
<dbReference type="RefSeq" id="WP_067787687.1">
    <property type="nucleotide sequence ID" value="NZ_CP016545.1"/>
</dbReference>
<dbReference type="InterPro" id="IPR002871">
    <property type="entry name" value="NIF_FeS_clus_asmbl_NifU_N"/>
</dbReference>
<dbReference type="GO" id="GO:0005506">
    <property type="term" value="F:iron ion binding"/>
    <property type="evidence" value="ECO:0007669"/>
    <property type="project" value="InterPro"/>
</dbReference>
<dbReference type="PATRIC" id="fig|645517.4.peg.1674"/>
<dbReference type="CDD" id="cd06664">
    <property type="entry name" value="IscU_like"/>
    <property type="match status" value="1"/>
</dbReference>
<proteinExistence type="predicted"/>
<sequence length="145" mass="15118">MSGDSAARLYSTEILALAVSLAGHPYREDAALHGKARSRTCGGTLDLSFDLEDGRIAKPGLRMSACAIGQASAAIFLNAAIGLDTAGLEAGRRAMTDWLAGEGVRPDWPGMAALEPARDYPSRHGAILLPWNAAHDALPSPAPAR</sequence>
<dbReference type="Gene3D" id="3.90.1010.10">
    <property type="match status" value="1"/>
</dbReference>
<keyword evidence="2" id="KW-1185">Reference proteome</keyword>
<accession>A0A1C7D928</accession>
<dbReference type="KEGG" id="anh:A6F65_01687"/>
<reference evidence="1 2" key="1">
    <citation type="submission" date="2016-07" db="EMBL/GenBank/DDBJ databases">
        <title>Complete genome sequence of Altererythrobacter namhicola JCM 16345T, containing esterase-encoding genes.</title>
        <authorList>
            <person name="Cheng H."/>
            <person name="Wu Y.-H."/>
            <person name="Jian S.-L."/>
            <person name="Huo Y.-Y."/>
            <person name="Wang C.-S."/>
            <person name="Xu X.-W."/>
        </authorList>
    </citation>
    <scope>NUCLEOTIDE SEQUENCE [LARGE SCALE GENOMIC DNA]</scope>
    <source>
        <strain evidence="1 2">JCM 16345</strain>
    </source>
</reference>
<dbReference type="GO" id="GO:0051536">
    <property type="term" value="F:iron-sulfur cluster binding"/>
    <property type="evidence" value="ECO:0007669"/>
    <property type="project" value="InterPro"/>
</dbReference>